<feature type="transmembrane region" description="Helical" evidence="2">
    <location>
        <begin position="117"/>
        <end position="140"/>
    </location>
</feature>
<keyword evidence="5" id="KW-1185">Reference proteome</keyword>
<dbReference type="AlphaFoldDB" id="A0A9P7EIH1"/>
<evidence type="ECO:0000256" key="2">
    <source>
        <dbReference type="SAM" id="Phobius"/>
    </source>
</evidence>
<evidence type="ECO:0000313" key="5">
    <source>
        <dbReference type="Proteomes" id="UP000807769"/>
    </source>
</evidence>
<organism evidence="4 5">
    <name type="scientific">Suillus subaureus</name>
    <dbReference type="NCBI Taxonomy" id="48587"/>
    <lineage>
        <taxon>Eukaryota</taxon>
        <taxon>Fungi</taxon>
        <taxon>Dikarya</taxon>
        <taxon>Basidiomycota</taxon>
        <taxon>Agaricomycotina</taxon>
        <taxon>Agaricomycetes</taxon>
        <taxon>Agaricomycetidae</taxon>
        <taxon>Boletales</taxon>
        <taxon>Suillineae</taxon>
        <taxon>Suillaceae</taxon>
        <taxon>Suillus</taxon>
    </lineage>
</organism>
<gene>
    <name evidence="4" type="ORF">BJ212DRAFT_934088</name>
</gene>
<evidence type="ECO:0000256" key="1">
    <source>
        <dbReference type="SAM" id="MobiDB-lite"/>
    </source>
</evidence>
<feature type="transmembrane region" description="Helical" evidence="2">
    <location>
        <begin position="202"/>
        <end position="221"/>
    </location>
</feature>
<dbReference type="Proteomes" id="UP000807769">
    <property type="component" value="Unassembled WGS sequence"/>
</dbReference>
<feature type="transmembrane region" description="Helical" evidence="2">
    <location>
        <begin position="82"/>
        <end position="105"/>
    </location>
</feature>
<sequence>MSTQVLTDYVISETAIIHSTDLAFASAALIVYDHVITFDQEVDLFWTGRRDATKFLYLSIRYLGLIQAFISVYLHFLVSKPIILLVGNAALITLGAALCQAVIALRVWYLFTRNRQIQIFAASLYIVCIGSTMVLTGSLFDQIFQEMLHPSFTKSPTILALVYAPGFVDHSVLFALKVYRYMTSDRFQRRSSLLEGFLKEGLIMYACATGTLLYTIIALSLTDLSQLDVYFTGLEGGLVVGATLVSVCHALLSIRSLSATLHVDPAWLLNHAELSRVQWTKGNSEGEIFVELDRSGATELPMTNISHTLAPDAVSSSGSNFDDLGTPTKSYNRL</sequence>
<protein>
    <recommendedName>
        <fullName evidence="3">DUF6533 domain-containing protein</fullName>
    </recommendedName>
</protein>
<keyword evidence="2" id="KW-1133">Transmembrane helix</keyword>
<keyword evidence="2" id="KW-0812">Transmembrane</keyword>
<accession>A0A9P7EIH1</accession>
<dbReference type="GeneID" id="64638394"/>
<proteinExistence type="predicted"/>
<feature type="transmembrane region" description="Helical" evidence="2">
    <location>
        <begin position="233"/>
        <end position="252"/>
    </location>
</feature>
<feature type="transmembrane region" description="Helical" evidence="2">
    <location>
        <begin position="55"/>
        <end position="76"/>
    </location>
</feature>
<feature type="domain" description="DUF6533" evidence="3">
    <location>
        <begin position="23"/>
        <end position="66"/>
    </location>
</feature>
<name>A0A9P7EIH1_9AGAM</name>
<comment type="caution">
    <text evidence="4">The sequence shown here is derived from an EMBL/GenBank/DDBJ whole genome shotgun (WGS) entry which is preliminary data.</text>
</comment>
<dbReference type="EMBL" id="JABBWG010000006">
    <property type="protein sequence ID" value="KAG1821983.1"/>
    <property type="molecule type" value="Genomic_DNA"/>
</dbReference>
<dbReference type="Pfam" id="PF20151">
    <property type="entry name" value="DUF6533"/>
    <property type="match status" value="1"/>
</dbReference>
<dbReference type="OrthoDB" id="2679643at2759"/>
<dbReference type="RefSeq" id="XP_041196723.1">
    <property type="nucleotide sequence ID" value="XM_041344378.1"/>
</dbReference>
<evidence type="ECO:0000259" key="3">
    <source>
        <dbReference type="Pfam" id="PF20151"/>
    </source>
</evidence>
<dbReference type="InterPro" id="IPR045340">
    <property type="entry name" value="DUF6533"/>
</dbReference>
<feature type="transmembrane region" description="Helical" evidence="2">
    <location>
        <begin position="160"/>
        <end position="181"/>
    </location>
</feature>
<feature type="region of interest" description="Disordered" evidence="1">
    <location>
        <begin position="311"/>
        <end position="334"/>
    </location>
</feature>
<evidence type="ECO:0000313" key="4">
    <source>
        <dbReference type="EMBL" id="KAG1821983.1"/>
    </source>
</evidence>
<reference evidence="4" key="1">
    <citation type="journal article" date="2020" name="New Phytol.">
        <title>Comparative genomics reveals dynamic genome evolution in host specialist ectomycorrhizal fungi.</title>
        <authorList>
            <person name="Lofgren L.A."/>
            <person name="Nguyen N.H."/>
            <person name="Vilgalys R."/>
            <person name="Ruytinx J."/>
            <person name="Liao H.L."/>
            <person name="Branco S."/>
            <person name="Kuo A."/>
            <person name="LaButti K."/>
            <person name="Lipzen A."/>
            <person name="Andreopoulos W."/>
            <person name="Pangilinan J."/>
            <person name="Riley R."/>
            <person name="Hundley H."/>
            <person name="Na H."/>
            <person name="Barry K."/>
            <person name="Grigoriev I.V."/>
            <person name="Stajich J.E."/>
            <person name="Kennedy P.G."/>
        </authorList>
    </citation>
    <scope>NUCLEOTIDE SEQUENCE</scope>
    <source>
        <strain evidence="4">MN1</strain>
    </source>
</reference>
<keyword evidence="2" id="KW-0472">Membrane</keyword>